<name>A0A8S9R8M1_BRACR</name>
<evidence type="ECO:0000256" key="1">
    <source>
        <dbReference type="SAM" id="Phobius"/>
    </source>
</evidence>
<keyword evidence="1" id="KW-0812">Transmembrane</keyword>
<reference evidence="2" key="1">
    <citation type="submission" date="2019-12" db="EMBL/GenBank/DDBJ databases">
        <title>Genome sequencing and annotation of Brassica cretica.</title>
        <authorList>
            <person name="Studholme D.J."/>
            <person name="Sarris P."/>
        </authorList>
    </citation>
    <scope>NUCLEOTIDE SEQUENCE</scope>
    <source>
        <strain evidence="2">PFS-109/04</strain>
        <tissue evidence="2">Leaf</tissue>
    </source>
</reference>
<accession>A0A8S9R8M1</accession>
<gene>
    <name evidence="2" type="ORF">F2Q69_00012754</name>
</gene>
<proteinExistence type="predicted"/>
<sequence length="225" mass="24805">MTRSNSLPIPTRLSGRSSSMMTCSMASLGGQGSLAVGVSLGSKGVCIPPFRDYRTGDTCSIGAAARDRCHGGDVRDCALVALLLCRRVLVCFLGLVFQGFSCFFFGSDVLHVGYARRFQRRVHAWLARLKRLIRRLNPLGFDGLDLRPHLQSSHEMFEFIIRLWHAAWASFSTVAWVSSSWLIFSSLLSKYRSIVKELYPAVGGVSWFRDALIGHLASSVGGERG</sequence>
<comment type="caution">
    <text evidence="2">The sequence shown here is derived from an EMBL/GenBank/DDBJ whole genome shotgun (WGS) entry which is preliminary data.</text>
</comment>
<feature type="transmembrane region" description="Helical" evidence="1">
    <location>
        <begin position="163"/>
        <end position="184"/>
    </location>
</feature>
<keyword evidence="1" id="KW-1133">Transmembrane helix</keyword>
<dbReference type="Proteomes" id="UP000712600">
    <property type="component" value="Unassembled WGS sequence"/>
</dbReference>
<dbReference type="AlphaFoldDB" id="A0A8S9R8M1"/>
<protein>
    <submittedName>
        <fullName evidence="2">Uncharacterized protein</fullName>
    </submittedName>
</protein>
<feature type="transmembrane region" description="Helical" evidence="1">
    <location>
        <begin position="88"/>
        <end position="106"/>
    </location>
</feature>
<dbReference type="EMBL" id="QGKX02000996">
    <property type="protein sequence ID" value="KAF3559996.1"/>
    <property type="molecule type" value="Genomic_DNA"/>
</dbReference>
<evidence type="ECO:0000313" key="3">
    <source>
        <dbReference type="Proteomes" id="UP000712600"/>
    </source>
</evidence>
<keyword evidence="1" id="KW-0472">Membrane</keyword>
<organism evidence="2 3">
    <name type="scientific">Brassica cretica</name>
    <name type="common">Mustard</name>
    <dbReference type="NCBI Taxonomy" id="69181"/>
    <lineage>
        <taxon>Eukaryota</taxon>
        <taxon>Viridiplantae</taxon>
        <taxon>Streptophyta</taxon>
        <taxon>Embryophyta</taxon>
        <taxon>Tracheophyta</taxon>
        <taxon>Spermatophyta</taxon>
        <taxon>Magnoliopsida</taxon>
        <taxon>eudicotyledons</taxon>
        <taxon>Gunneridae</taxon>
        <taxon>Pentapetalae</taxon>
        <taxon>rosids</taxon>
        <taxon>malvids</taxon>
        <taxon>Brassicales</taxon>
        <taxon>Brassicaceae</taxon>
        <taxon>Brassiceae</taxon>
        <taxon>Brassica</taxon>
    </lineage>
</organism>
<evidence type="ECO:0000313" key="2">
    <source>
        <dbReference type="EMBL" id="KAF3559996.1"/>
    </source>
</evidence>